<comment type="caution">
    <text evidence="3">The sequence shown here is derived from an EMBL/GenBank/DDBJ whole genome shotgun (WGS) entry which is preliminary data.</text>
</comment>
<sequence length="207" mass="21675">MRRSAAPVAAGCLALVARASVAAAQGALTTWRSANATPMDTHGPCEFVRDMHGSVGQDPPAYANGAACGACYMVRPTSDEGAHGDSTGHGAASEAIVTVSTGGTKGAGRFDCFPGSFEAITGGITGEFDVEFEEGVCDAIWTTPSVTSFEAKNQYCCKMVFNSVGKWGALSTVYVVAGAEPHVGEQCDREQHHEGDEYDRDQQQHYA</sequence>
<evidence type="ECO:0008006" key="5">
    <source>
        <dbReference type="Google" id="ProtNLM"/>
    </source>
</evidence>
<gene>
    <name evidence="3" type="ORF">PCOR1329_LOCUS24656</name>
</gene>
<protein>
    <recommendedName>
        <fullName evidence="5">Expansin-like EG45 domain-containing protein</fullName>
    </recommendedName>
</protein>
<organism evidence="3 4">
    <name type="scientific">Prorocentrum cordatum</name>
    <dbReference type="NCBI Taxonomy" id="2364126"/>
    <lineage>
        <taxon>Eukaryota</taxon>
        <taxon>Sar</taxon>
        <taxon>Alveolata</taxon>
        <taxon>Dinophyceae</taxon>
        <taxon>Prorocentrales</taxon>
        <taxon>Prorocentraceae</taxon>
        <taxon>Prorocentrum</taxon>
    </lineage>
</organism>
<feature type="region of interest" description="Disordered" evidence="1">
    <location>
        <begin position="185"/>
        <end position="207"/>
    </location>
</feature>
<feature type="chain" id="PRO_5046373792" description="Expansin-like EG45 domain-containing protein" evidence="2">
    <location>
        <begin position="25"/>
        <end position="207"/>
    </location>
</feature>
<evidence type="ECO:0000256" key="1">
    <source>
        <dbReference type="SAM" id="MobiDB-lite"/>
    </source>
</evidence>
<dbReference type="EMBL" id="CAUYUJ010008524">
    <property type="protein sequence ID" value="CAK0824178.1"/>
    <property type="molecule type" value="Genomic_DNA"/>
</dbReference>
<dbReference type="Proteomes" id="UP001189429">
    <property type="component" value="Unassembled WGS sequence"/>
</dbReference>
<proteinExistence type="predicted"/>
<keyword evidence="2" id="KW-0732">Signal</keyword>
<reference evidence="3" key="1">
    <citation type="submission" date="2023-10" db="EMBL/GenBank/DDBJ databases">
        <authorList>
            <person name="Chen Y."/>
            <person name="Shah S."/>
            <person name="Dougan E. K."/>
            <person name="Thang M."/>
            <person name="Chan C."/>
        </authorList>
    </citation>
    <scope>NUCLEOTIDE SEQUENCE [LARGE SCALE GENOMIC DNA]</scope>
</reference>
<name>A0ABN9RXS8_9DINO</name>
<evidence type="ECO:0000313" key="4">
    <source>
        <dbReference type="Proteomes" id="UP001189429"/>
    </source>
</evidence>
<feature type="signal peptide" evidence="2">
    <location>
        <begin position="1"/>
        <end position="24"/>
    </location>
</feature>
<accession>A0ABN9RXS8</accession>
<keyword evidence="4" id="KW-1185">Reference proteome</keyword>
<evidence type="ECO:0000313" key="3">
    <source>
        <dbReference type="EMBL" id="CAK0824178.1"/>
    </source>
</evidence>
<evidence type="ECO:0000256" key="2">
    <source>
        <dbReference type="SAM" id="SignalP"/>
    </source>
</evidence>
<dbReference type="InterPro" id="IPR036908">
    <property type="entry name" value="RlpA-like_sf"/>
</dbReference>
<dbReference type="SUPFAM" id="SSF50685">
    <property type="entry name" value="Barwin-like endoglucanases"/>
    <property type="match status" value="1"/>
</dbReference>